<protein>
    <submittedName>
        <fullName evidence="2">Protein phosphatase PrpC</fullName>
    </submittedName>
</protein>
<dbReference type="SMART" id="SM00331">
    <property type="entry name" value="PP2C_SIG"/>
    <property type="match status" value="1"/>
</dbReference>
<reference evidence="2" key="2">
    <citation type="submission" date="2020-09" db="EMBL/GenBank/DDBJ databases">
        <authorList>
            <person name="Sun Q."/>
            <person name="Sedlacek I."/>
        </authorList>
    </citation>
    <scope>NUCLEOTIDE SEQUENCE</scope>
    <source>
        <strain evidence="2">CCM 7086</strain>
    </source>
</reference>
<evidence type="ECO:0000313" key="3">
    <source>
        <dbReference type="Proteomes" id="UP000620266"/>
    </source>
</evidence>
<reference evidence="2" key="1">
    <citation type="journal article" date="2014" name="Int. J. Syst. Evol. Microbiol.">
        <title>Complete genome sequence of Corynebacterium casei LMG S-19264T (=DSM 44701T), isolated from a smear-ripened cheese.</title>
        <authorList>
            <consortium name="US DOE Joint Genome Institute (JGI-PGF)"/>
            <person name="Walter F."/>
            <person name="Albersmeier A."/>
            <person name="Kalinowski J."/>
            <person name="Ruckert C."/>
        </authorList>
    </citation>
    <scope>NUCLEOTIDE SEQUENCE</scope>
    <source>
        <strain evidence="2">CCM 7086</strain>
    </source>
</reference>
<dbReference type="Gene3D" id="3.60.40.10">
    <property type="entry name" value="PPM-type phosphatase domain"/>
    <property type="match status" value="1"/>
</dbReference>
<evidence type="ECO:0000313" key="2">
    <source>
        <dbReference type="EMBL" id="GGB97403.1"/>
    </source>
</evidence>
<proteinExistence type="predicted"/>
<dbReference type="Proteomes" id="UP000620266">
    <property type="component" value="Unassembled WGS sequence"/>
</dbReference>
<dbReference type="Pfam" id="PF13672">
    <property type="entry name" value="PP2C_2"/>
    <property type="match status" value="1"/>
</dbReference>
<dbReference type="GO" id="GO:0004722">
    <property type="term" value="F:protein serine/threonine phosphatase activity"/>
    <property type="evidence" value="ECO:0007669"/>
    <property type="project" value="InterPro"/>
</dbReference>
<feature type="domain" description="PPM-type phosphatase" evidence="1">
    <location>
        <begin position="3"/>
        <end position="246"/>
    </location>
</feature>
<keyword evidence="3" id="KW-1185">Reference proteome</keyword>
<sequence length="269" mass="28992">MLRFAAKTDRGLVRPHNEDAIAFDEQAQVAVLADGMGGYNAGEVASRMATELVRDELAQLQSSERGRAARSGQLQKLMIEAVQHANLRIFETSLAEPACRGMGTTVVAALFHHDRLVLAHLGDSRCYRFRRGVLTQLTHDHSQVQEQVDAGYLSADAARFAPNKNLITRAVGVGPHIDVDVGSHAVERGDLYLLCSDGLSDMLTAQELSAMLAQDDGDLELLSEALVLAANQQGGRDNISVIVVSVASVNGTANDAGLLARIRKWLGRK</sequence>
<dbReference type="AlphaFoldDB" id="A0A8J2UP57"/>
<dbReference type="CDD" id="cd00143">
    <property type="entry name" value="PP2Cc"/>
    <property type="match status" value="1"/>
</dbReference>
<comment type="caution">
    <text evidence="2">The sequence shown here is derived from an EMBL/GenBank/DDBJ whole genome shotgun (WGS) entry which is preliminary data.</text>
</comment>
<dbReference type="InterPro" id="IPR015655">
    <property type="entry name" value="PP2C"/>
</dbReference>
<dbReference type="PANTHER" id="PTHR47992">
    <property type="entry name" value="PROTEIN PHOSPHATASE"/>
    <property type="match status" value="1"/>
</dbReference>
<dbReference type="EMBL" id="BMCG01000001">
    <property type="protein sequence ID" value="GGB97403.1"/>
    <property type="molecule type" value="Genomic_DNA"/>
</dbReference>
<organism evidence="2 3">
    <name type="scientific">Oxalicibacterium flavum</name>
    <dbReference type="NCBI Taxonomy" id="179467"/>
    <lineage>
        <taxon>Bacteria</taxon>
        <taxon>Pseudomonadati</taxon>
        <taxon>Pseudomonadota</taxon>
        <taxon>Betaproteobacteria</taxon>
        <taxon>Burkholderiales</taxon>
        <taxon>Oxalobacteraceae</taxon>
        <taxon>Oxalicibacterium</taxon>
    </lineage>
</organism>
<dbReference type="PROSITE" id="PS51746">
    <property type="entry name" value="PPM_2"/>
    <property type="match status" value="1"/>
</dbReference>
<accession>A0A8J2UP57</accession>
<dbReference type="NCBIfam" id="NF033484">
    <property type="entry name" value="Stp1_PP2C_phos"/>
    <property type="match status" value="1"/>
</dbReference>
<dbReference type="InterPro" id="IPR001932">
    <property type="entry name" value="PPM-type_phosphatase-like_dom"/>
</dbReference>
<dbReference type="SUPFAM" id="SSF81606">
    <property type="entry name" value="PP2C-like"/>
    <property type="match status" value="1"/>
</dbReference>
<name>A0A8J2UP57_9BURK</name>
<gene>
    <name evidence="2" type="primary">prpC</name>
    <name evidence="2" type="ORF">GCM10007205_03370</name>
</gene>
<evidence type="ECO:0000259" key="1">
    <source>
        <dbReference type="PROSITE" id="PS51746"/>
    </source>
</evidence>
<dbReference type="SMART" id="SM00332">
    <property type="entry name" value="PP2Cc"/>
    <property type="match status" value="1"/>
</dbReference>
<dbReference type="InterPro" id="IPR036457">
    <property type="entry name" value="PPM-type-like_dom_sf"/>
</dbReference>